<feature type="region of interest" description="Disordered" evidence="1">
    <location>
        <begin position="385"/>
        <end position="427"/>
    </location>
</feature>
<dbReference type="InterPro" id="IPR003399">
    <property type="entry name" value="Mce/MlaD"/>
</dbReference>
<feature type="compositionally biased region" description="Pro residues" evidence="1">
    <location>
        <begin position="398"/>
        <end position="412"/>
    </location>
</feature>
<keyword evidence="2" id="KW-0732">Signal</keyword>
<dbReference type="RefSeq" id="WP_214395028.1">
    <property type="nucleotide sequence ID" value="NZ_JAHBOL010000014.1"/>
</dbReference>
<sequence length="427" mass="43684">MTGLRSLRLVSAVAMTVCVVVSGCATNGLADLPLPAPGVGTGGYRITAVFSNALNLPANAKVKLAGADIGEMDSMVARNYTAVTTLRIMDGVQLPQGSTAELRSATPLGDVFIAIKPPSPVQPGAPLLKDGDIIDLDSTAAAATVESVLSSAAILVNGGAVRNFTNLINGMGKATGDQGQAFGNLIRKTNNTLATLTARSEEISTAMTETSRLAQQISAKNQTLSEVMAQARPATDTLAAHTTQIADLVTQMGDVSNQLRKFPSIAGTDTTGRSVIADANTIAAAWNDVALAPDATLYALNRLLPPFIKSMSSGAIALDASVDRLVLGSIPDIGFAGDQGLHGPKRSDWHQLVGTLKYTLLRLQERVVGKGPGVLQVPVIPSPTEPGEIIVDPGAAAPAPPEGAPTPAPGPTPAAQGPAPLPAEAPR</sequence>
<evidence type="ECO:0000259" key="3">
    <source>
        <dbReference type="Pfam" id="PF02470"/>
    </source>
</evidence>
<feature type="chain" id="PRO_5046465218" evidence="2">
    <location>
        <begin position="31"/>
        <end position="427"/>
    </location>
</feature>
<name>A0ABS6HQI9_MYCGD</name>
<feature type="domain" description="Mammalian cell entry C-terminal" evidence="4">
    <location>
        <begin position="128"/>
        <end position="262"/>
    </location>
</feature>
<dbReference type="PROSITE" id="PS51257">
    <property type="entry name" value="PROKAR_LIPOPROTEIN"/>
    <property type="match status" value="1"/>
</dbReference>
<dbReference type="PANTHER" id="PTHR33371">
    <property type="entry name" value="INTERMEMBRANE PHOSPHOLIPID TRANSPORT SYSTEM BINDING PROTEIN MLAD-RELATED"/>
    <property type="match status" value="1"/>
</dbReference>
<dbReference type="EMBL" id="JAHBOM010000010">
    <property type="protein sequence ID" value="MBU8824185.1"/>
    <property type="molecule type" value="Genomic_DNA"/>
</dbReference>
<reference evidence="5 6" key="1">
    <citation type="submission" date="2021-05" db="EMBL/GenBank/DDBJ databases">
        <title>Draft Genome Sequences of Clinical Respiratory Isolates of Mycobacterium goodii Recovered in Ireland.</title>
        <authorList>
            <person name="Flanagan P.R."/>
            <person name="Mok S."/>
            <person name="Roycroft E."/>
            <person name="Rogers T.R."/>
            <person name="Fitzgibbon M."/>
        </authorList>
    </citation>
    <scope>NUCLEOTIDE SEQUENCE [LARGE SCALE GENOMIC DNA]</scope>
    <source>
        <strain evidence="5 6">14IE55</strain>
    </source>
</reference>
<dbReference type="InterPro" id="IPR024516">
    <property type="entry name" value="Mce_C"/>
</dbReference>
<accession>A0ABS6HQI9</accession>
<dbReference type="Gene3D" id="1.10.287.950">
    <property type="entry name" value="Methyl-accepting chemotaxis protein"/>
    <property type="match status" value="1"/>
</dbReference>
<keyword evidence="6" id="KW-1185">Reference proteome</keyword>
<dbReference type="Pfam" id="PF11887">
    <property type="entry name" value="Mce4_CUP1"/>
    <property type="match status" value="1"/>
</dbReference>
<dbReference type="Proteomes" id="UP000696413">
    <property type="component" value="Unassembled WGS sequence"/>
</dbReference>
<evidence type="ECO:0000256" key="1">
    <source>
        <dbReference type="SAM" id="MobiDB-lite"/>
    </source>
</evidence>
<evidence type="ECO:0000256" key="2">
    <source>
        <dbReference type="SAM" id="SignalP"/>
    </source>
</evidence>
<evidence type="ECO:0000313" key="5">
    <source>
        <dbReference type="EMBL" id="MBU8824185.1"/>
    </source>
</evidence>
<dbReference type="PANTHER" id="PTHR33371:SF15">
    <property type="entry name" value="LIPOPROTEIN LPRN"/>
    <property type="match status" value="1"/>
</dbReference>
<protein>
    <submittedName>
        <fullName evidence="5">MCE family protein</fullName>
    </submittedName>
</protein>
<comment type="caution">
    <text evidence="5">The sequence shown here is derived from an EMBL/GenBank/DDBJ whole genome shotgun (WGS) entry which is preliminary data.</text>
</comment>
<dbReference type="SUPFAM" id="SSF58104">
    <property type="entry name" value="Methyl-accepting chemotaxis protein (MCP) signaling domain"/>
    <property type="match status" value="1"/>
</dbReference>
<proteinExistence type="predicted"/>
<feature type="signal peptide" evidence="2">
    <location>
        <begin position="1"/>
        <end position="30"/>
    </location>
</feature>
<dbReference type="InterPro" id="IPR052336">
    <property type="entry name" value="MlaD_Phospholipid_Transporter"/>
</dbReference>
<feature type="domain" description="Mce/MlaD" evidence="3">
    <location>
        <begin position="43"/>
        <end position="118"/>
    </location>
</feature>
<dbReference type="Pfam" id="PF02470">
    <property type="entry name" value="MlaD"/>
    <property type="match status" value="1"/>
</dbReference>
<organism evidence="5 6">
    <name type="scientific">Mycolicibacterium goodii</name>
    <name type="common">Mycobacterium goodii</name>
    <dbReference type="NCBI Taxonomy" id="134601"/>
    <lineage>
        <taxon>Bacteria</taxon>
        <taxon>Bacillati</taxon>
        <taxon>Actinomycetota</taxon>
        <taxon>Actinomycetes</taxon>
        <taxon>Mycobacteriales</taxon>
        <taxon>Mycobacteriaceae</taxon>
        <taxon>Mycolicibacterium</taxon>
    </lineage>
</organism>
<evidence type="ECO:0000259" key="4">
    <source>
        <dbReference type="Pfam" id="PF11887"/>
    </source>
</evidence>
<gene>
    <name evidence="5" type="ORF">KL859_15075</name>
</gene>
<evidence type="ECO:0000313" key="6">
    <source>
        <dbReference type="Proteomes" id="UP000696413"/>
    </source>
</evidence>